<feature type="transmembrane region" description="Helical" evidence="1">
    <location>
        <begin position="9"/>
        <end position="27"/>
    </location>
</feature>
<feature type="transmembrane region" description="Helical" evidence="1">
    <location>
        <begin position="123"/>
        <end position="143"/>
    </location>
</feature>
<dbReference type="Proteomes" id="UP000229401">
    <property type="component" value="Unassembled WGS sequence"/>
</dbReference>
<sequence length="227" mass="26320">IFKTKKEKTLSYLGLAILPYVCSYILLRGPHTLSVFLFSENYRLFDLGFSIGSQKVSIYLLFYFLTSWFLFEKRNINLFELRKTNVYIMLGFYVCVFWFGQWLSYLLPLLFLVFINFPKLGKYLIVMNYLFFLYILVTFPGLFDSSLLKPIISGAVSHPLFIQISTSTPVKLIILPAFNSLFIWLGYLIAPLKKSEGYGFAITTNEIALHISPLILYILALILFVSR</sequence>
<feature type="transmembrane region" description="Helical" evidence="1">
    <location>
        <begin position="172"/>
        <end position="192"/>
    </location>
</feature>
<feature type="transmembrane region" description="Helical" evidence="1">
    <location>
        <begin position="92"/>
        <end position="117"/>
    </location>
</feature>
<evidence type="ECO:0000313" key="3">
    <source>
        <dbReference type="Proteomes" id="UP000229401"/>
    </source>
</evidence>
<feature type="transmembrane region" description="Helical" evidence="1">
    <location>
        <begin position="207"/>
        <end position="225"/>
    </location>
</feature>
<name>A0A2M7QJP2_9BACT</name>
<evidence type="ECO:0000256" key="1">
    <source>
        <dbReference type="SAM" id="Phobius"/>
    </source>
</evidence>
<feature type="non-terminal residue" evidence="2">
    <location>
        <position position="1"/>
    </location>
</feature>
<keyword evidence="1" id="KW-1133">Transmembrane helix</keyword>
<reference evidence="3" key="1">
    <citation type="submission" date="2017-09" db="EMBL/GenBank/DDBJ databases">
        <title>Depth-based differentiation of microbial function through sediment-hosted aquifers and enrichment of novel symbionts in the deep terrestrial subsurface.</title>
        <authorList>
            <person name="Probst A.J."/>
            <person name="Ladd B."/>
            <person name="Jarett J.K."/>
            <person name="Geller-Mcgrath D.E."/>
            <person name="Sieber C.M.K."/>
            <person name="Emerson J.B."/>
            <person name="Anantharaman K."/>
            <person name="Thomas B.C."/>
            <person name="Malmstrom R."/>
            <person name="Stieglmeier M."/>
            <person name="Klingl A."/>
            <person name="Woyke T."/>
            <person name="Ryan C.M."/>
            <person name="Banfield J.F."/>
        </authorList>
    </citation>
    <scope>NUCLEOTIDE SEQUENCE [LARGE SCALE GENOMIC DNA]</scope>
</reference>
<protein>
    <submittedName>
        <fullName evidence="2">Uncharacterized protein</fullName>
    </submittedName>
</protein>
<keyword evidence="1" id="KW-0812">Transmembrane</keyword>
<proteinExistence type="predicted"/>
<comment type="caution">
    <text evidence="2">The sequence shown here is derived from an EMBL/GenBank/DDBJ whole genome shotgun (WGS) entry which is preliminary data.</text>
</comment>
<keyword evidence="1" id="KW-0472">Membrane</keyword>
<evidence type="ECO:0000313" key="2">
    <source>
        <dbReference type="EMBL" id="PIY72564.1"/>
    </source>
</evidence>
<dbReference type="AlphaFoldDB" id="A0A2M7QJP2"/>
<feature type="transmembrane region" description="Helical" evidence="1">
    <location>
        <begin position="47"/>
        <end position="71"/>
    </location>
</feature>
<organism evidence="2 3">
    <name type="scientific">Candidatus Roizmanbacteria bacterium CG_4_10_14_0_8_um_filter_33_9</name>
    <dbReference type="NCBI Taxonomy" id="1974826"/>
    <lineage>
        <taxon>Bacteria</taxon>
        <taxon>Candidatus Roizmaniibacteriota</taxon>
    </lineage>
</organism>
<accession>A0A2M7QJP2</accession>
<gene>
    <name evidence="2" type="ORF">COY87_00320</name>
</gene>
<dbReference type="EMBL" id="PFLI01000011">
    <property type="protein sequence ID" value="PIY72564.1"/>
    <property type="molecule type" value="Genomic_DNA"/>
</dbReference>